<comment type="caution">
    <text evidence="11">Lacks conserved residue(s) required for the propagation of feature annotation.</text>
</comment>
<reference evidence="13 14" key="1">
    <citation type="journal article" date="2015" name="Genome Biol. Evol.">
        <title>The genome of winter moth (Operophtera brumata) provides a genomic perspective on sexual dimorphism and phenology.</title>
        <authorList>
            <person name="Derks M.F."/>
            <person name="Smit S."/>
            <person name="Salis L."/>
            <person name="Schijlen E."/>
            <person name="Bossers A."/>
            <person name="Mateman C."/>
            <person name="Pijl A.S."/>
            <person name="de Ridder D."/>
            <person name="Groenen M.A."/>
            <person name="Visser M.E."/>
            <person name="Megens H.J."/>
        </authorList>
    </citation>
    <scope>NUCLEOTIDE SEQUENCE [LARGE SCALE GENOMIC DNA]</scope>
    <source>
        <strain evidence="13">WM2013NL</strain>
        <tissue evidence="13">Head and thorax</tissue>
    </source>
</reference>
<dbReference type="PROSITE" id="PS00133">
    <property type="entry name" value="CARBOXYPEPT_ZN_2"/>
    <property type="match status" value="1"/>
</dbReference>
<dbReference type="InterPro" id="IPR003146">
    <property type="entry name" value="M14A_act_pep"/>
</dbReference>
<dbReference type="AlphaFoldDB" id="A0A0L7LF58"/>
<keyword evidence="5" id="KW-0479">Metal-binding</keyword>
<feature type="non-terminal residue" evidence="13">
    <location>
        <position position="1"/>
    </location>
</feature>
<dbReference type="EMBL" id="JTDY01001384">
    <property type="protein sequence ID" value="KOB74019.1"/>
    <property type="molecule type" value="Genomic_DNA"/>
</dbReference>
<keyword evidence="10" id="KW-1015">Disulfide bond</keyword>
<keyword evidence="7" id="KW-0378">Hydrolase</keyword>
<dbReference type="GO" id="GO:0005615">
    <property type="term" value="C:extracellular space"/>
    <property type="evidence" value="ECO:0007669"/>
    <property type="project" value="TreeGrafter"/>
</dbReference>
<evidence type="ECO:0000256" key="11">
    <source>
        <dbReference type="PROSITE-ProRule" id="PRU01379"/>
    </source>
</evidence>
<evidence type="ECO:0000256" key="3">
    <source>
        <dbReference type="ARBA" id="ARBA00022645"/>
    </source>
</evidence>
<dbReference type="SUPFAM" id="SSF53187">
    <property type="entry name" value="Zn-dependent exopeptidases"/>
    <property type="match status" value="2"/>
</dbReference>
<keyword evidence="8" id="KW-0862">Zinc</keyword>
<evidence type="ECO:0000256" key="7">
    <source>
        <dbReference type="ARBA" id="ARBA00022801"/>
    </source>
</evidence>
<dbReference type="GO" id="GO:0004181">
    <property type="term" value="F:metallocarboxypeptidase activity"/>
    <property type="evidence" value="ECO:0007669"/>
    <property type="project" value="InterPro"/>
</dbReference>
<keyword evidence="14" id="KW-1185">Reference proteome</keyword>
<dbReference type="PRINTS" id="PR00765">
    <property type="entry name" value="CRBOXYPTASEA"/>
</dbReference>
<evidence type="ECO:0000256" key="10">
    <source>
        <dbReference type="ARBA" id="ARBA00023157"/>
    </source>
</evidence>
<keyword evidence="4" id="KW-0645">Protease</keyword>
<dbReference type="InterPro" id="IPR036990">
    <property type="entry name" value="M14A-like_propep"/>
</dbReference>
<keyword evidence="3 13" id="KW-0121">Carboxypeptidase</keyword>
<comment type="similarity">
    <text evidence="2 11">Belongs to the peptidase M14 family.</text>
</comment>
<evidence type="ECO:0000256" key="8">
    <source>
        <dbReference type="ARBA" id="ARBA00022833"/>
    </source>
</evidence>
<feature type="domain" description="Peptidase M14" evidence="12">
    <location>
        <begin position="393"/>
        <end position="563"/>
    </location>
</feature>
<evidence type="ECO:0000259" key="12">
    <source>
        <dbReference type="PROSITE" id="PS52035"/>
    </source>
</evidence>
<organism evidence="13 14">
    <name type="scientific">Operophtera brumata</name>
    <name type="common">Winter moth</name>
    <name type="synonym">Phalaena brumata</name>
    <dbReference type="NCBI Taxonomy" id="104452"/>
    <lineage>
        <taxon>Eukaryota</taxon>
        <taxon>Metazoa</taxon>
        <taxon>Ecdysozoa</taxon>
        <taxon>Arthropoda</taxon>
        <taxon>Hexapoda</taxon>
        <taxon>Insecta</taxon>
        <taxon>Pterygota</taxon>
        <taxon>Neoptera</taxon>
        <taxon>Endopterygota</taxon>
        <taxon>Lepidoptera</taxon>
        <taxon>Glossata</taxon>
        <taxon>Ditrysia</taxon>
        <taxon>Geometroidea</taxon>
        <taxon>Geometridae</taxon>
        <taxon>Larentiinae</taxon>
        <taxon>Operophtera</taxon>
    </lineage>
</organism>
<dbReference type="PANTHER" id="PTHR11705:SF153">
    <property type="entry name" value="ZINC CARBOXYPEPTIDASE A 1-LIKE PROTEIN"/>
    <property type="match status" value="1"/>
</dbReference>
<evidence type="ECO:0000256" key="5">
    <source>
        <dbReference type="ARBA" id="ARBA00022723"/>
    </source>
</evidence>
<proteinExistence type="inferred from homology"/>
<evidence type="ECO:0000256" key="9">
    <source>
        <dbReference type="ARBA" id="ARBA00023049"/>
    </source>
</evidence>
<sequence>MAFRTHLDYIKTWFVRMSKLYNQLFYGQRSRKTLSSHFVKRSKIRTKFYSNTYCESIAIAVTSAVKNYDGYKVYKVEIKTNDELNVLKDVQSRNIGEFWEDQFDVSHVVKIMVAPARQVQFLEVLKSADVEVSEVIRDLQGNSMFKQYLRYHLVLHDEDEMCLTRVGASDDACSNTYAGPTPASEPETKAIAQYAQYLSENGRLIYYIAFHSYTQLIIVPYSHLSSSADDGRPDNYGDMLRDLGEFGFLLNREQIIPTAVEIMAALLEMDKTTREIGYYVIEVADNSATGKEVSLAALIATTVHAEYKSYRKYKVYKTVPETEKEVELFIQLRRSGWYFWSDKISVGGDVRVMVAPEKQKEFEDKLSSSSVHSNVLHRPANLSRQIGEYSWNYYQNLEEINAWIDAVAAEHSDIVTVVTIGQSVEGRDIRGVKIDYNKHENQTIGMIEGGIHAREWISPATVTWIIKEFLESNDPDVRLLAENVVWHIFPVVNPDGYAYTFTNNRMWRKNRNTSNFTSCAQWNLDSDVSNGIDLNRNFGFLWMNSRTLDWENTRKGPKSSDIQ</sequence>
<dbReference type="InterPro" id="IPR057247">
    <property type="entry name" value="CARBOXYPEPT_ZN_2"/>
</dbReference>
<evidence type="ECO:0000256" key="6">
    <source>
        <dbReference type="ARBA" id="ARBA00022729"/>
    </source>
</evidence>
<comment type="caution">
    <text evidence="13">The sequence shown here is derived from an EMBL/GenBank/DDBJ whole genome shotgun (WGS) entry which is preliminary data.</text>
</comment>
<evidence type="ECO:0000256" key="2">
    <source>
        <dbReference type="ARBA" id="ARBA00005988"/>
    </source>
</evidence>
<gene>
    <name evidence="13" type="ORF">OBRU01_09751</name>
</gene>
<dbReference type="PROSITE" id="PS52035">
    <property type="entry name" value="PEPTIDASE_M14"/>
    <property type="match status" value="1"/>
</dbReference>
<dbReference type="FunFam" id="3.40.630.10:FF:000084">
    <property type="entry name" value="Carboxypeptidase B2"/>
    <property type="match status" value="1"/>
</dbReference>
<comment type="cofactor">
    <cofactor evidence="1">
        <name>Zn(2+)</name>
        <dbReference type="ChEBI" id="CHEBI:29105"/>
    </cofactor>
</comment>
<dbReference type="STRING" id="104452.A0A0L7LF58"/>
<keyword evidence="9" id="KW-0482">Metalloprotease</keyword>
<keyword evidence="6" id="KW-0732">Signal</keyword>
<evidence type="ECO:0000313" key="13">
    <source>
        <dbReference type="EMBL" id="KOB74019.1"/>
    </source>
</evidence>
<dbReference type="SUPFAM" id="SSF54897">
    <property type="entry name" value="Protease propeptides/inhibitors"/>
    <property type="match status" value="2"/>
</dbReference>
<dbReference type="Proteomes" id="UP000037510">
    <property type="component" value="Unassembled WGS sequence"/>
</dbReference>
<dbReference type="Pfam" id="PF02244">
    <property type="entry name" value="Propep_M14"/>
    <property type="match status" value="2"/>
</dbReference>
<dbReference type="GO" id="GO:0008270">
    <property type="term" value="F:zinc ion binding"/>
    <property type="evidence" value="ECO:0007669"/>
    <property type="project" value="InterPro"/>
</dbReference>
<dbReference type="Gene3D" id="3.40.630.10">
    <property type="entry name" value="Zn peptidases"/>
    <property type="match status" value="2"/>
</dbReference>
<dbReference type="GO" id="GO:0006508">
    <property type="term" value="P:proteolysis"/>
    <property type="evidence" value="ECO:0007669"/>
    <property type="project" value="UniProtKB-KW"/>
</dbReference>
<dbReference type="PANTHER" id="PTHR11705">
    <property type="entry name" value="PROTEASE FAMILY M14 CARBOXYPEPTIDASE A,B"/>
    <property type="match status" value="1"/>
</dbReference>
<evidence type="ECO:0000256" key="1">
    <source>
        <dbReference type="ARBA" id="ARBA00001947"/>
    </source>
</evidence>
<evidence type="ECO:0000256" key="4">
    <source>
        <dbReference type="ARBA" id="ARBA00022670"/>
    </source>
</evidence>
<protein>
    <submittedName>
        <fullName evidence="13">Zinc carboxypeptidase A 1</fullName>
    </submittedName>
</protein>
<dbReference type="Pfam" id="PF00246">
    <property type="entry name" value="Peptidase_M14"/>
    <property type="match status" value="2"/>
</dbReference>
<dbReference type="InterPro" id="IPR000834">
    <property type="entry name" value="Peptidase_M14"/>
</dbReference>
<evidence type="ECO:0000313" key="14">
    <source>
        <dbReference type="Proteomes" id="UP000037510"/>
    </source>
</evidence>
<feature type="non-terminal residue" evidence="13">
    <location>
        <position position="563"/>
    </location>
</feature>
<dbReference type="Gene3D" id="3.30.70.340">
    <property type="entry name" value="Metallocarboxypeptidase-like"/>
    <property type="match status" value="2"/>
</dbReference>
<dbReference type="SMART" id="SM00631">
    <property type="entry name" value="Zn_pept"/>
    <property type="match status" value="1"/>
</dbReference>
<accession>A0A0L7LF58</accession>
<name>A0A0L7LF58_OPEBR</name>